<dbReference type="Gene3D" id="3.30.460.10">
    <property type="entry name" value="Beta Polymerase, domain 2"/>
    <property type="match status" value="1"/>
</dbReference>
<gene>
    <name evidence="3" type="ORF">AKJ61_00835</name>
</gene>
<comment type="caution">
    <text evidence="3">The sequence shown here is derived from an EMBL/GenBank/DDBJ whole genome shotgun (WGS) entry which is preliminary data.</text>
</comment>
<dbReference type="GO" id="GO:0016779">
    <property type="term" value="F:nucleotidyltransferase activity"/>
    <property type="evidence" value="ECO:0007669"/>
    <property type="project" value="InterPro"/>
</dbReference>
<proteinExistence type="predicted"/>
<dbReference type="EMBL" id="LHXK01000006">
    <property type="protein sequence ID" value="KXA90377.1"/>
    <property type="molecule type" value="Genomic_DNA"/>
</dbReference>
<evidence type="ECO:0000256" key="1">
    <source>
        <dbReference type="ARBA" id="ARBA00022679"/>
    </source>
</evidence>
<name>A0A133U884_9EURY</name>
<protein>
    <recommendedName>
        <fullName evidence="2">Poly A polymerase head domain-containing protein</fullName>
    </recommendedName>
</protein>
<dbReference type="GO" id="GO:0006396">
    <property type="term" value="P:RNA processing"/>
    <property type="evidence" value="ECO:0007669"/>
    <property type="project" value="InterPro"/>
</dbReference>
<accession>A0A133U884</accession>
<dbReference type="Proteomes" id="UP000070184">
    <property type="component" value="Unassembled WGS sequence"/>
</dbReference>
<reference evidence="3 4" key="1">
    <citation type="journal article" date="2016" name="Sci. Rep.">
        <title>Metabolic traits of an uncultured archaeal lineage -MSBL1- from brine pools of the Red Sea.</title>
        <authorList>
            <person name="Mwirichia R."/>
            <person name="Alam I."/>
            <person name="Rashid M."/>
            <person name="Vinu M."/>
            <person name="Ba-Alawi W."/>
            <person name="Anthony Kamau A."/>
            <person name="Kamanda Ngugi D."/>
            <person name="Goker M."/>
            <person name="Klenk H.P."/>
            <person name="Bajic V."/>
            <person name="Stingl U."/>
        </authorList>
    </citation>
    <scope>NUCLEOTIDE SEQUENCE [LARGE SCALE GENOMIC DNA]</scope>
    <source>
        <strain evidence="3">SCGC-AAA259B11</strain>
    </source>
</reference>
<keyword evidence="4" id="KW-1185">Reference proteome</keyword>
<evidence type="ECO:0000259" key="2">
    <source>
        <dbReference type="Pfam" id="PF01743"/>
    </source>
</evidence>
<sequence length="109" mass="11931">MPGIEDIETGGEYQGFKVYAVGGAVRDSIMGREVEDVDLLAIPENIENPIKALEGRMGYVDPSSTIPVFIDGQGREVALPRTEESTGKGYKDFEVSVLTRLFNLFGIFT</sequence>
<evidence type="ECO:0000313" key="4">
    <source>
        <dbReference type="Proteomes" id="UP000070184"/>
    </source>
</evidence>
<dbReference type="InterPro" id="IPR002646">
    <property type="entry name" value="PolA_pol_head_dom"/>
</dbReference>
<keyword evidence="1" id="KW-0808">Transferase</keyword>
<dbReference type="InterPro" id="IPR043519">
    <property type="entry name" value="NT_sf"/>
</dbReference>
<feature type="domain" description="Poly A polymerase head" evidence="2">
    <location>
        <begin position="18"/>
        <end position="89"/>
    </location>
</feature>
<dbReference type="GO" id="GO:0003723">
    <property type="term" value="F:RNA binding"/>
    <property type="evidence" value="ECO:0007669"/>
    <property type="project" value="InterPro"/>
</dbReference>
<dbReference type="AlphaFoldDB" id="A0A133U884"/>
<dbReference type="Pfam" id="PF01743">
    <property type="entry name" value="PolyA_pol"/>
    <property type="match status" value="1"/>
</dbReference>
<evidence type="ECO:0000313" key="3">
    <source>
        <dbReference type="EMBL" id="KXA90377.1"/>
    </source>
</evidence>
<organism evidence="3 4">
    <name type="scientific">candidate division MSBL1 archaeon SCGC-AAA259B11</name>
    <dbReference type="NCBI Taxonomy" id="1698260"/>
    <lineage>
        <taxon>Archaea</taxon>
        <taxon>Methanobacteriati</taxon>
        <taxon>Methanobacteriota</taxon>
        <taxon>candidate division MSBL1</taxon>
    </lineage>
</organism>
<dbReference type="SUPFAM" id="SSF81301">
    <property type="entry name" value="Nucleotidyltransferase"/>
    <property type="match status" value="1"/>
</dbReference>